<dbReference type="AlphaFoldDB" id="A0A161PGA1"/>
<dbReference type="Proteomes" id="UP000075806">
    <property type="component" value="Unassembled WGS sequence"/>
</dbReference>
<reference evidence="3" key="1">
    <citation type="submission" date="2016-02" db="EMBL/GenBank/DDBJ databases">
        <title>Genome sequence of Bacillus trypoxylicola KCTC 13244(T).</title>
        <authorList>
            <person name="Jeong H."/>
            <person name="Park S.-H."/>
            <person name="Choi S.-K."/>
        </authorList>
    </citation>
    <scope>NUCLEOTIDE SEQUENCE [LARGE SCALE GENOMIC DNA]</scope>
    <source>
        <strain evidence="3">KCTC 13244</strain>
    </source>
</reference>
<dbReference type="NCBIfam" id="TIGR03092">
    <property type="entry name" value="SASP_sspI"/>
    <property type="match status" value="1"/>
</dbReference>
<comment type="similarity">
    <text evidence="2">Belongs to the SspI family.</text>
</comment>
<evidence type="ECO:0000313" key="3">
    <source>
        <dbReference type="EMBL" id="KYG32227.1"/>
    </source>
</evidence>
<sequence>MNFNLRNAIMANIKGSTEQDVEATIVDALQKGEEKMLPGLGVLFEVYWNQANEEQKSEMCQQISDGLQ</sequence>
<comment type="subcellular location">
    <subcellularLocation>
        <location evidence="2">Spore core</location>
    </subcellularLocation>
</comment>
<protein>
    <recommendedName>
        <fullName evidence="2">Small, acid-soluble spore protein I</fullName>
        <shortName evidence="2">SASP I</shortName>
    </recommendedName>
</protein>
<dbReference type="HAMAP" id="MF_00669">
    <property type="entry name" value="SspI"/>
    <property type="match status" value="1"/>
</dbReference>
<keyword evidence="4" id="KW-1185">Reference proteome</keyword>
<dbReference type="Pfam" id="PF14098">
    <property type="entry name" value="SSPI"/>
    <property type="match status" value="1"/>
</dbReference>
<dbReference type="InterPro" id="IPR017525">
    <property type="entry name" value="SspI"/>
</dbReference>
<evidence type="ECO:0000256" key="1">
    <source>
        <dbReference type="ARBA" id="ARBA00022969"/>
    </source>
</evidence>
<dbReference type="RefSeq" id="WP_045480770.1">
    <property type="nucleotide sequence ID" value="NZ_LTAO01000012.1"/>
</dbReference>
<organism evidence="3 4">
    <name type="scientific">Alkalihalobacillus trypoxylicola</name>
    <dbReference type="NCBI Taxonomy" id="519424"/>
    <lineage>
        <taxon>Bacteria</taxon>
        <taxon>Bacillati</taxon>
        <taxon>Bacillota</taxon>
        <taxon>Bacilli</taxon>
        <taxon>Bacillales</taxon>
        <taxon>Bacillaceae</taxon>
        <taxon>Alkalihalobacillus</taxon>
    </lineage>
</organism>
<evidence type="ECO:0000313" key="4">
    <source>
        <dbReference type="Proteomes" id="UP000075806"/>
    </source>
</evidence>
<comment type="induction">
    <text evidence="2">Expressed only in the forespore compartment of sporulating cells.</text>
</comment>
<gene>
    <name evidence="2" type="primary">sspI</name>
    <name evidence="3" type="ORF">AZF04_05525</name>
</gene>
<keyword evidence="1 2" id="KW-0749">Sporulation</keyword>
<evidence type="ECO:0000256" key="2">
    <source>
        <dbReference type="HAMAP-Rule" id="MF_00669"/>
    </source>
</evidence>
<name>A0A161PGA1_9BACI</name>
<accession>A0A161PGA1</accession>
<dbReference type="STRING" id="519424.AZF04_05525"/>
<dbReference type="GO" id="GO:0030436">
    <property type="term" value="P:asexual sporulation"/>
    <property type="evidence" value="ECO:0007669"/>
    <property type="project" value="UniProtKB-UniRule"/>
</dbReference>
<dbReference type="EMBL" id="LTAO01000012">
    <property type="protein sequence ID" value="KYG32227.1"/>
    <property type="molecule type" value="Genomic_DNA"/>
</dbReference>
<dbReference type="OrthoDB" id="2453696at2"/>
<proteinExistence type="evidence at transcript level"/>
<dbReference type="GO" id="GO:0030435">
    <property type="term" value="P:sporulation resulting in formation of a cellular spore"/>
    <property type="evidence" value="ECO:0007669"/>
    <property type="project" value="UniProtKB-KW"/>
</dbReference>
<comment type="caution">
    <text evidence="3">The sequence shown here is derived from an EMBL/GenBank/DDBJ whole genome shotgun (WGS) entry which is preliminary data.</text>
</comment>